<evidence type="ECO:0000259" key="2">
    <source>
        <dbReference type="Pfam" id="PF01494"/>
    </source>
</evidence>
<dbReference type="InterPro" id="IPR036188">
    <property type="entry name" value="FAD/NAD-bd_sf"/>
</dbReference>
<accession>A0A1M7RM85</accession>
<evidence type="ECO:0000313" key="3">
    <source>
        <dbReference type="EMBL" id="SHN47301.1"/>
    </source>
</evidence>
<dbReference type="RefSeq" id="WP_073265025.1">
    <property type="nucleotide sequence ID" value="NZ_FRCS01000022.1"/>
</dbReference>
<dbReference type="PANTHER" id="PTHR43747">
    <property type="entry name" value="FAD-BINDING PROTEIN"/>
    <property type="match status" value="1"/>
</dbReference>
<evidence type="ECO:0000313" key="4">
    <source>
        <dbReference type="Proteomes" id="UP000184440"/>
    </source>
</evidence>
<dbReference type="STRING" id="134849.SAMN05443668_12239"/>
<dbReference type="GO" id="GO:0071949">
    <property type="term" value="F:FAD binding"/>
    <property type="evidence" value="ECO:0007669"/>
    <property type="project" value="InterPro"/>
</dbReference>
<reference evidence="3 4" key="1">
    <citation type="submission" date="2016-11" db="EMBL/GenBank/DDBJ databases">
        <authorList>
            <person name="Jaros S."/>
            <person name="Januszkiewicz K."/>
            <person name="Wedrychowicz H."/>
        </authorList>
    </citation>
    <scope>NUCLEOTIDE SEQUENCE [LARGE SCALE GENOMIC DNA]</scope>
    <source>
        <strain evidence="3 4">DSM 46144</strain>
    </source>
</reference>
<dbReference type="Proteomes" id="UP000184440">
    <property type="component" value="Unassembled WGS sequence"/>
</dbReference>
<organism evidence="3 4">
    <name type="scientific">Cryptosporangium aurantiacum</name>
    <dbReference type="NCBI Taxonomy" id="134849"/>
    <lineage>
        <taxon>Bacteria</taxon>
        <taxon>Bacillati</taxon>
        <taxon>Actinomycetota</taxon>
        <taxon>Actinomycetes</taxon>
        <taxon>Cryptosporangiales</taxon>
        <taxon>Cryptosporangiaceae</taxon>
        <taxon>Cryptosporangium</taxon>
    </lineage>
</organism>
<dbReference type="EMBL" id="FRCS01000022">
    <property type="protein sequence ID" value="SHN47301.1"/>
    <property type="molecule type" value="Genomic_DNA"/>
</dbReference>
<sequence>MNIVGQAPEYEAIVIGGGPAGSSCALRLARAGKRVLVLERRAFPRFHIGESMLPYTAGILDQLGLLELFPPDDYPTKWGAEFCGADGAFRRVDFTSQGGGRREAAFQCERAAFDDVLLREAGKAGAVIQEEARVTGVLTEGDRIVGVEYERNGVTQQVRARFVVDTSGRAGIISHQHFGHRRPNTRLQLVAYYKHYTGVDEATNPGVEGDIQVGNHADGWLWAIPIRKDVLSVGAVTPAATLRGRTPEDVFTEHVSRVDRINVRLAGATASAPVRGESDYCYYTNTVVGNGWFLAGDAGCFIDPVFSAGVYLGVVSGTRAGEAVTRILDGADEQETATAYENFYKTGYDCYTRLIYAFYESNFNFIAYVRNLAQQSVNIEGRWIARLLSGDFWSELNPVGAHLRSVRSYDTFDDFPVAYGCPVYPEQDAREKHELLANA</sequence>
<keyword evidence="4" id="KW-1185">Reference proteome</keyword>
<evidence type="ECO:0000256" key="1">
    <source>
        <dbReference type="ARBA" id="ARBA00038396"/>
    </source>
</evidence>
<proteinExistence type="inferred from homology"/>
<dbReference type="Gene3D" id="3.50.50.60">
    <property type="entry name" value="FAD/NAD(P)-binding domain"/>
    <property type="match status" value="1"/>
</dbReference>
<dbReference type="SUPFAM" id="SSF51905">
    <property type="entry name" value="FAD/NAD(P)-binding domain"/>
    <property type="match status" value="1"/>
</dbReference>
<comment type="similarity">
    <text evidence="1">Belongs to the flavin-dependent halogenase family. Bacterial tryptophan halogenase subfamily.</text>
</comment>
<dbReference type="Pfam" id="PF01494">
    <property type="entry name" value="FAD_binding_3"/>
    <property type="match status" value="1"/>
</dbReference>
<name>A0A1M7RM85_9ACTN</name>
<gene>
    <name evidence="3" type="ORF">SAMN05443668_12239</name>
</gene>
<dbReference type="InterPro" id="IPR050816">
    <property type="entry name" value="Flavin-dep_Halogenase_NPB"/>
</dbReference>
<dbReference type="AlphaFoldDB" id="A0A1M7RM85"/>
<dbReference type="InterPro" id="IPR002938">
    <property type="entry name" value="FAD-bd"/>
</dbReference>
<feature type="domain" description="FAD-binding" evidence="2">
    <location>
        <begin position="10"/>
        <end position="341"/>
    </location>
</feature>
<dbReference type="PANTHER" id="PTHR43747:SF1">
    <property type="entry name" value="SLR1998 PROTEIN"/>
    <property type="match status" value="1"/>
</dbReference>
<dbReference type="PRINTS" id="PR00420">
    <property type="entry name" value="RNGMNOXGNASE"/>
</dbReference>
<dbReference type="OrthoDB" id="9795712at2"/>
<protein>
    <submittedName>
        <fullName evidence="3">FADH2-dependent halogenase</fullName>
    </submittedName>
</protein>